<evidence type="ECO:0000256" key="4">
    <source>
        <dbReference type="ARBA" id="ARBA00022692"/>
    </source>
</evidence>
<evidence type="ECO:0000256" key="1">
    <source>
        <dbReference type="ARBA" id="ARBA00004651"/>
    </source>
</evidence>
<dbReference type="Proteomes" id="UP001321786">
    <property type="component" value="Chromosome"/>
</dbReference>
<feature type="transmembrane region" description="Helical" evidence="7">
    <location>
        <begin position="70"/>
        <end position="96"/>
    </location>
</feature>
<accession>A0AAU9EPF2</accession>
<sequence length="158" mass="16541">MIIITMYGLLTICLVVSFIKSKKKTIKALKIARKALFKTTPTLLTVLGIVGLTLGILTPETISRLVGEEAGIIATLIASVIGAITLIPSIVAFPLAGSLLRSGATVMTISAFVTTSVMVGVVTAPMEIKTLGKKFTLLRNGLGFVAALIIASIMGWIL</sequence>
<comment type="similarity">
    <text evidence="2">Belongs to the UPF0718 family.</text>
</comment>
<feature type="transmembrane region" description="Helical" evidence="7">
    <location>
        <begin position="102"/>
        <end position="125"/>
    </location>
</feature>
<dbReference type="KEGG" id="hprf:HLPR_15570"/>
<keyword evidence="3" id="KW-1003">Cell membrane</keyword>
<proteinExistence type="inferred from homology"/>
<evidence type="ECO:0000313" key="8">
    <source>
        <dbReference type="EMBL" id="BEP29226.1"/>
    </source>
</evidence>
<evidence type="ECO:0000256" key="7">
    <source>
        <dbReference type="SAM" id="Phobius"/>
    </source>
</evidence>
<evidence type="ECO:0000256" key="6">
    <source>
        <dbReference type="ARBA" id="ARBA00023136"/>
    </source>
</evidence>
<organism evidence="8 9">
    <name type="scientific">Helicovermis profundi</name>
    <dbReference type="NCBI Taxonomy" id="3065157"/>
    <lineage>
        <taxon>Bacteria</taxon>
        <taxon>Bacillati</taxon>
        <taxon>Bacillota</taxon>
        <taxon>Clostridia</taxon>
        <taxon>Helicovermis</taxon>
    </lineage>
</organism>
<protein>
    <submittedName>
        <fullName evidence="8">Permease</fullName>
    </submittedName>
</protein>
<evidence type="ECO:0000256" key="2">
    <source>
        <dbReference type="ARBA" id="ARBA00006386"/>
    </source>
</evidence>
<feature type="transmembrane region" description="Helical" evidence="7">
    <location>
        <begin position="137"/>
        <end position="157"/>
    </location>
</feature>
<evidence type="ECO:0000313" key="9">
    <source>
        <dbReference type="Proteomes" id="UP001321786"/>
    </source>
</evidence>
<feature type="transmembrane region" description="Helical" evidence="7">
    <location>
        <begin position="39"/>
        <end position="58"/>
    </location>
</feature>
<dbReference type="InterPro" id="IPR005524">
    <property type="entry name" value="DUF318"/>
</dbReference>
<name>A0AAU9EPF2_9FIRM</name>
<comment type="subcellular location">
    <subcellularLocation>
        <location evidence="1">Cell membrane</location>
        <topology evidence="1">Multi-pass membrane protein</topology>
    </subcellularLocation>
</comment>
<keyword evidence="4 7" id="KW-0812">Transmembrane</keyword>
<evidence type="ECO:0000256" key="5">
    <source>
        <dbReference type="ARBA" id="ARBA00022989"/>
    </source>
</evidence>
<gene>
    <name evidence="8" type="ORF">HLPR_15570</name>
</gene>
<dbReference type="EMBL" id="AP028654">
    <property type="protein sequence ID" value="BEP29226.1"/>
    <property type="molecule type" value="Genomic_DNA"/>
</dbReference>
<keyword evidence="5 7" id="KW-1133">Transmembrane helix</keyword>
<dbReference type="GO" id="GO:0005886">
    <property type="term" value="C:plasma membrane"/>
    <property type="evidence" value="ECO:0007669"/>
    <property type="project" value="UniProtKB-SubCell"/>
</dbReference>
<keyword evidence="9" id="KW-1185">Reference proteome</keyword>
<reference evidence="8 9" key="1">
    <citation type="submission" date="2023-08" db="EMBL/GenBank/DDBJ databases">
        <title>Helicovermis profunda gen. nov., sp. nov., a novel mesophilic, fermentative bacterium within the Bacillota from a deep-sea hydrothermal vent chimney.</title>
        <authorList>
            <person name="Miyazaki U."/>
            <person name="Mizutani D."/>
            <person name="Hashimoto Y."/>
            <person name="Tame A."/>
            <person name="Sawayama S."/>
            <person name="Miyazaki J."/>
            <person name="Takai K."/>
            <person name="Nakagawa S."/>
        </authorList>
    </citation>
    <scope>NUCLEOTIDE SEQUENCE [LARGE SCALE GENOMIC DNA]</scope>
    <source>
        <strain evidence="8 9">S502</strain>
    </source>
</reference>
<keyword evidence="6 7" id="KW-0472">Membrane</keyword>
<evidence type="ECO:0000256" key="3">
    <source>
        <dbReference type="ARBA" id="ARBA00022475"/>
    </source>
</evidence>
<dbReference type="Pfam" id="PF03773">
    <property type="entry name" value="ArsP_1"/>
    <property type="match status" value="1"/>
</dbReference>
<dbReference type="AlphaFoldDB" id="A0AAU9EPF2"/>